<dbReference type="InterPro" id="IPR027417">
    <property type="entry name" value="P-loop_NTPase"/>
</dbReference>
<gene>
    <name evidence="1" type="ORF">UFOVP158_13</name>
</gene>
<dbReference type="EMBL" id="LR798207">
    <property type="protein sequence ID" value="CAB5178568.1"/>
    <property type="molecule type" value="Genomic_DNA"/>
</dbReference>
<accession>A0A6J7WDA0</accession>
<name>A0A6J7WDA0_9CAUD</name>
<protein>
    <recommendedName>
        <fullName evidence="2">Terminase</fullName>
    </recommendedName>
</protein>
<sequence length="516" mass="57076">MAKPSPTYSAADEQSLMSFLWSPEVADSPLNFVLAVYPWGVPGSPLAGVKGPRKWQIEVLKEIEEYLRDAKLHNQMHNVWPDMFRMAIASGRGIGKSALLSWIAHWHLTCVIGSSTWCMANGEPQLKTKTFPEISKWVSMGIHSHWFIRDATRIYPADWLSEVVERDLKIDAAYWYIAAQLWSEENPDAAAGAHNVYGELAIMDEASGIAANIWTVWAGVFTEPTPHRYWIAFSNPRRNSGAFYEAFHKSRNLWRGRKIDARSVEGIPPSTYQVIIDTHGIDSDEVRIEVLGEFPSAGARQFISSTTVLDAQARDVAPDQGAPLILGVDVARYGEDSSVIAFRQGRDAKSIPWQKFRGLSTTQLASRVAEAIDKYKPDAVFIDGNGVGGGVVDQLLSAGYRVSEVQFGGSADDSGAFHRKRDEIWHRMREWLAIGTIPGTSELFDDLIGPEYEYGMTDNKLKIEAKDKMKARGVASPDAAEALAMTFAKSVARKHGKLSASRNRGIAKGVDYGILG</sequence>
<dbReference type="Gene3D" id="3.30.420.240">
    <property type="match status" value="1"/>
</dbReference>
<evidence type="ECO:0008006" key="2">
    <source>
        <dbReference type="Google" id="ProtNLM"/>
    </source>
</evidence>
<dbReference type="Gene3D" id="3.40.50.300">
    <property type="entry name" value="P-loop containing nucleotide triphosphate hydrolases"/>
    <property type="match status" value="1"/>
</dbReference>
<proteinExistence type="predicted"/>
<organism evidence="1">
    <name type="scientific">uncultured Caudovirales phage</name>
    <dbReference type="NCBI Taxonomy" id="2100421"/>
    <lineage>
        <taxon>Viruses</taxon>
        <taxon>Duplodnaviria</taxon>
        <taxon>Heunggongvirae</taxon>
        <taxon>Uroviricota</taxon>
        <taxon>Caudoviricetes</taxon>
        <taxon>Peduoviridae</taxon>
        <taxon>Maltschvirus</taxon>
        <taxon>Maltschvirus maltsch</taxon>
    </lineage>
</organism>
<evidence type="ECO:0000313" key="1">
    <source>
        <dbReference type="EMBL" id="CAB5178568.1"/>
    </source>
</evidence>
<reference evidence="1" key="1">
    <citation type="submission" date="2020-05" db="EMBL/GenBank/DDBJ databases">
        <authorList>
            <person name="Chiriac C."/>
            <person name="Salcher M."/>
            <person name="Ghai R."/>
            <person name="Kavagutti S V."/>
        </authorList>
    </citation>
    <scope>NUCLEOTIDE SEQUENCE</scope>
</reference>